<dbReference type="EMBL" id="CAMAPF010001022">
    <property type="protein sequence ID" value="CAH9140109.1"/>
    <property type="molecule type" value="Genomic_DNA"/>
</dbReference>
<keyword evidence="5" id="KW-1185">Reference proteome</keyword>
<dbReference type="GO" id="GO:0008270">
    <property type="term" value="F:zinc ion binding"/>
    <property type="evidence" value="ECO:0007669"/>
    <property type="project" value="UniProtKB-KW"/>
</dbReference>
<dbReference type="PANTHER" id="PTHR46519">
    <property type="entry name" value="RING/U-BOX SUPERFAMILY PROTEIN"/>
    <property type="match status" value="1"/>
</dbReference>
<feature type="domain" description="RING-type" evidence="3">
    <location>
        <begin position="604"/>
        <end position="643"/>
    </location>
</feature>
<dbReference type="PANTHER" id="PTHR46519:SF3">
    <property type="entry name" value="RING_U-BOX SUPERFAMILY PROTEIN"/>
    <property type="match status" value="1"/>
</dbReference>
<dbReference type="PROSITE" id="PS50089">
    <property type="entry name" value="ZF_RING_2"/>
    <property type="match status" value="1"/>
</dbReference>
<dbReference type="AlphaFoldDB" id="A0AAV0FX93"/>
<dbReference type="Proteomes" id="UP001152523">
    <property type="component" value="Unassembled WGS sequence"/>
</dbReference>
<dbReference type="Pfam" id="PF13920">
    <property type="entry name" value="zf-C3HC4_3"/>
    <property type="match status" value="1"/>
</dbReference>
<sequence>MAVAGLHNVSAFDHSALGESRASTVLQMWREMEHMGSDTPTRSGDRNGLLMSEYENCNRKDEPIDLAEIERQRVRQVFLEWMSNGAKIHTAKPIKGQLREGYSENGECQRSNGLRKLCGRQALVDLLLKAQMQRKRELKCLMEARLVSEFAHRKRIESLHKGRFLHDERLTWGERAASVAASELGLLRQRQTVSCLREEFSRMDHNNHGHLFGIPSKDSSNVEHHVLAKVNSQRNIGLEVANDLHRQSDLAIVAYDISEGTVGESNQHETVQTAETAVQHLECQNRQEEALSIPDSDAIESSHDIVASDIPEGTVGESNQHETVQTAETAEQHLECENRQEDALSIPDSGAIESSHDIVAMEDDEGQISEDHDAFGEYHDQNGESNDHRTYGGMDDWEENSIDSLDWQGNVYCTELRELLSRRHVSNLLQSGFRERLDRVMQSYVERQGMASFDSAMDGSTSSFGSIDHGQHQENYDQYDDYTNDIERNHFPVSSRGSISLPLWGQELQHSQHSNMICLNLHPCPEMDWEIINELRIDMNRLQQQMSSMQRMLESCMDMQFELHHSVQHEVFAALHRYSVSKDTCERKLMNEDSKWDCVRKGICCLCYTQRIDSLLYRCGHMCTCIKCSEKLVQWNGKCPMCQAPVSEMIRSCPTQ</sequence>
<evidence type="ECO:0000313" key="5">
    <source>
        <dbReference type="Proteomes" id="UP001152523"/>
    </source>
</evidence>
<name>A0AAV0FX93_9ASTE</name>
<reference evidence="4" key="1">
    <citation type="submission" date="2022-07" db="EMBL/GenBank/DDBJ databases">
        <authorList>
            <person name="Macas J."/>
            <person name="Novak P."/>
            <person name="Neumann P."/>
        </authorList>
    </citation>
    <scope>NUCLEOTIDE SEQUENCE</scope>
</reference>
<accession>A0AAV0FX93</accession>
<keyword evidence="1" id="KW-0479">Metal-binding</keyword>
<dbReference type="InterPro" id="IPR013083">
    <property type="entry name" value="Znf_RING/FYVE/PHD"/>
</dbReference>
<dbReference type="InterPro" id="IPR001841">
    <property type="entry name" value="Znf_RING"/>
</dbReference>
<protein>
    <recommendedName>
        <fullName evidence="3">RING-type domain-containing protein</fullName>
    </recommendedName>
</protein>
<gene>
    <name evidence="4" type="ORF">CEPIT_LOCUS38093</name>
</gene>
<evidence type="ECO:0000256" key="2">
    <source>
        <dbReference type="SAM" id="Coils"/>
    </source>
</evidence>
<keyword evidence="2" id="KW-0175">Coiled coil</keyword>
<evidence type="ECO:0000259" key="3">
    <source>
        <dbReference type="PROSITE" id="PS50089"/>
    </source>
</evidence>
<keyword evidence="1" id="KW-0862">Zinc</keyword>
<comment type="caution">
    <text evidence="4">The sequence shown here is derived from an EMBL/GenBank/DDBJ whole genome shotgun (WGS) entry which is preliminary data.</text>
</comment>
<feature type="coiled-coil region" evidence="2">
    <location>
        <begin position="532"/>
        <end position="559"/>
    </location>
</feature>
<evidence type="ECO:0000313" key="4">
    <source>
        <dbReference type="EMBL" id="CAH9140109.1"/>
    </source>
</evidence>
<organism evidence="4 5">
    <name type="scientific">Cuscuta epithymum</name>
    <dbReference type="NCBI Taxonomy" id="186058"/>
    <lineage>
        <taxon>Eukaryota</taxon>
        <taxon>Viridiplantae</taxon>
        <taxon>Streptophyta</taxon>
        <taxon>Embryophyta</taxon>
        <taxon>Tracheophyta</taxon>
        <taxon>Spermatophyta</taxon>
        <taxon>Magnoliopsida</taxon>
        <taxon>eudicotyledons</taxon>
        <taxon>Gunneridae</taxon>
        <taxon>Pentapetalae</taxon>
        <taxon>asterids</taxon>
        <taxon>lamiids</taxon>
        <taxon>Solanales</taxon>
        <taxon>Convolvulaceae</taxon>
        <taxon>Cuscuteae</taxon>
        <taxon>Cuscuta</taxon>
        <taxon>Cuscuta subgen. Cuscuta</taxon>
    </lineage>
</organism>
<evidence type="ECO:0000256" key="1">
    <source>
        <dbReference type="PROSITE-ProRule" id="PRU00175"/>
    </source>
</evidence>
<keyword evidence="1" id="KW-0863">Zinc-finger</keyword>
<proteinExistence type="predicted"/>
<dbReference type="Gene3D" id="3.30.40.10">
    <property type="entry name" value="Zinc/RING finger domain, C3HC4 (zinc finger)"/>
    <property type="match status" value="1"/>
</dbReference>